<dbReference type="GO" id="GO:0016020">
    <property type="term" value="C:membrane"/>
    <property type="evidence" value="ECO:0007669"/>
    <property type="project" value="InterPro"/>
</dbReference>
<dbReference type="InterPro" id="IPR010989">
    <property type="entry name" value="SNARE"/>
</dbReference>
<feature type="coiled-coil region" evidence="1">
    <location>
        <begin position="109"/>
        <end position="136"/>
    </location>
</feature>
<dbReference type="EMBL" id="FN649728">
    <property type="protein sequence ID" value="CBN78535.1"/>
    <property type="molecule type" value="Genomic_DNA"/>
</dbReference>
<dbReference type="Pfam" id="PF05739">
    <property type="entry name" value="SNARE"/>
    <property type="match status" value="1"/>
</dbReference>
<dbReference type="eggNOG" id="ENOG502QS7N">
    <property type="taxonomic scope" value="Eukaryota"/>
</dbReference>
<protein>
    <submittedName>
        <fullName evidence="5">Soluble NSF Attachment Protein (SNAP) Receptor (SNARE)</fullName>
    </submittedName>
</protein>
<name>D8LE18_ECTSI</name>
<evidence type="ECO:0000256" key="3">
    <source>
        <dbReference type="SAM" id="Phobius"/>
    </source>
</evidence>
<dbReference type="InParanoid" id="D8LE18"/>
<keyword evidence="5" id="KW-0675">Receptor</keyword>
<feature type="region of interest" description="Disordered" evidence="2">
    <location>
        <begin position="167"/>
        <end position="190"/>
    </location>
</feature>
<sequence length="293" mass="32964">MAPSTDREVDLLLSKLRKIQAAVGGSDEERALRRKKRKSKEDDRFNAVKSAIIKRLGDTCDLLAKEPASKDPTAVIQKKNAVQSNLRALEENWKQLDSAYQAEKSKRRSKITREELENQRQLLVDLRHEIGELKSIHQAGVVGAKGGGTRGGYGTAMPASEFFKQEARTGGTTSVAEAPPPGKLTSEQHVRIQQIRDRKKEMEDKYLTVVEEHVDRLGEMAKNIQEELQIQDRMVDDLGNRIDTAQEHVANVNMRMKEVLKNVRSADKFCMDIMCILLLLGMIAVLYAVVKET</sequence>
<dbReference type="Gene3D" id="1.20.5.110">
    <property type="match status" value="1"/>
</dbReference>
<dbReference type="GO" id="GO:0016192">
    <property type="term" value="P:vesicle-mediated transport"/>
    <property type="evidence" value="ECO:0007669"/>
    <property type="project" value="InterPro"/>
</dbReference>
<dbReference type="SUPFAM" id="SSF58038">
    <property type="entry name" value="SNARE fusion complex"/>
    <property type="match status" value="1"/>
</dbReference>
<evidence type="ECO:0000313" key="5">
    <source>
        <dbReference type="EMBL" id="CBN78535.1"/>
    </source>
</evidence>
<accession>D8LE18</accession>
<keyword evidence="3" id="KW-1133">Transmembrane helix</keyword>
<evidence type="ECO:0000313" key="6">
    <source>
        <dbReference type="Proteomes" id="UP000002630"/>
    </source>
</evidence>
<feature type="transmembrane region" description="Helical" evidence="3">
    <location>
        <begin position="269"/>
        <end position="290"/>
    </location>
</feature>
<keyword evidence="3" id="KW-0812">Transmembrane</keyword>
<dbReference type="PROSITE" id="PS50192">
    <property type="entry name" value="T_SNARE"/>
    <property type="match status" value="1"/>
</dbReference>
<keyword evidence="3" id="KW-0472">Membrane</keyword>
<dbReference type="STRING" id="2880.D8LE18"/>
<evidence type="ECO:0000256" key="1">
    <source>
        <dbReference type="SAM" id="Coils"/>
    </source>
</evidence>
<gene>
    <name evidence="5" type="primary">SNR14</name>
    <name evidence="5" type="ORF">Esi_0129_0031</name>
</gene>
<dbReference type="EMBL" id="FN647931">
    <property type="protein sequence ID" value="CBN78535.1"/>
    <property type="molecule type" value="Genomic_DNA"/>
</dbReference>
<keyword evidence="1" id="KW-0175">Coiled coil</keyword>
<feature type="domain" description="T-SNARE coiled-coil homology" evidence="4">
    <location>
        <begin position="197"/>
        <end position="259"/>
    </location>
</feature>
<evidence type="ECO:0000256" key="2">
    <source>
        <dbReference type="SAM" id="MobiDB-lite"/>
    </source>
</evidence>
<dbReference type="AlphaFoldDB" id="D8LE18"/>
<dbReference type="CDD" id="cd15841">
    <property type="entry name" value="SNARE_Qc"/>
    <property type="match status" value="1"/>
</dbReference>
<keyword evidence="6" id="KW-1185">Reference proteome</keyword>
<proteinExistence type="predicted"/>
<dbReference type="InterPro" id="IPR000727">
    <property type="entry name" value="T_SNARE_dom"/>
</dbReference>
<dbReference type="OrthoDB" id="29755at2759"/>
<reference evidence="5 6" key="1">
    <citation type="journal article" date="2010" name="Nature">
        <title>The Ectocarpus genome and the independent evolution of multicellularity in brown algae.</title>
        <authorList>
            <person name="Cock J.M."/>
            <person name="Sterck L."/>
            <person name="Rouze P."/>
            <person name="Scornet D."/>
            <person name="Allen A.E."/>
            <person name="Amoutzias G."/>
            <person name="Anthouard V."/>
            <person name="Artiguenave F."/>
            <person name="Aury J.M."/>
            <person name="Badger J.H."/>
            <person name="Beszteri B."/>
            <person name="Billiau K."/>
            <person name="Bonnet E."/>
            <person name="Bothwell J.H."/>
            <person name="Bowler C."/>
            <person name="Boyen C."/>
            <person name="Brownlee C."/>
            <person name="Carrano C.J."/>
            <person name="Charrier B."/>
            <person name="Cho G.Y."/>
            <person name="Coelho S.M."/>
            <person name="Collen J."/>
            <person name="Corre E."/>
            <person name="Da Silva C."/>
            <person name="Delage L."/>
            <person name="Delaroque N."/>
            <person name="Dittami S.M."/>
            <person name="Doulbeau S."/>
            <person name="Elias M."/>
            <person name="Farnham G."/>
            <person name="Gachon C.M."/>
            <person name="Gschloessl B."/>
            <person name="Heesch S."/>
            <person name="Jabbari K."/>
            <person name="Jubin C."/>
            <person name="Kawai H."/>
            <person name="Kimura K."/>
            <person name="Kloareg B."/>
            <person name="Kupper F.C."/>
            <person name="Lang D."/>
            <person name="Le Bail A."/>
            <person name="Leblanc C."/>
            <person name="Lerouge P."/>
            <person name="Lohr M."/>
            <person name="Lopez P.J."/>
            <person name="Martens C."/>
            <person name="Maumus F."/>
            <person name="Michel G."/>
            <person name="Miranda-Saavedra D."/>
            <person name="Morales J."/>
            <person name="Moreau H."/>
            <person name="Motomura T."/>
            <person name="Nagasato C."/>
            <person name="Napoli C.A."/>
            <person name="Nelson D.R."/>
            <person name="Nyvall-Collen P."/>
            <person name="Peters A.F."/>
            <person name="Pommier C."/>
            <person name="Potin P."/>
            <person name="Poulain J."/>
            <person name="Quesneville H."/>
            <person name="Read B."/>
            <person name="Rensing S.A."/>
            <person name="Ritter A."/>
            <person name="Rousvoal S."/>
            <person name="Samanta M."/>
            <person name="Samson G."/>
            <person name="Schroeder D.C."/>
            <person name="Segurens B."/>
            <person name="Strittmatter M."/>
            <person name="Tonon T."/>
            <person name="Tregear J.W."/>
            <person name="Valentin K."/>
            <person name="von Dassow P."/>
            <person name="Yamagishi T."/>
            <person name="Van de Peer Y."/>
            <person name="Wincker P."/>
        </authorList>
    </citation>
    <scope>NUCLEOTIDE SEQUENCE [LARGE SCALE GENOMIC DNA]</scope>
    <source>
        <strain evidence="6">Ec32 / CCAP1310/4</strain>
    </source>
</reference>
<dbReference type="Proteomes" id="UP000002630">
    <property type="component" value="Linkage Group LG03"/>
</dbReference>
<dbReference type="SUPFAM" id="SSF47661">
    <property type="entry name" value="t-snare proteins"/>
    <property type="match status" value="1"/>
</dbReference>
<dbReference type="OMA" id="TTWCCRI"/>
<feature type="coiled-coil region" evidence="1">
    <location>
        <begin position="192"/>
        <end position="241"/>
    </location>
</feature>
<evidence type="ECO:0000259" key="4">
    <source>
        <dbReference type="PROSITE" id="PS50192"/>
    </source>
</evidence>
<organism evidence="5 6">
    <name type="scientific">Ectocarpus siliculosus</name>
    <name type="common">Brown alga</name>
    <name type="synonym">Conferva siliculosa</name>
    <dbReference type="NCBI Taxonomy" id="2880"/>
    <lineage>
        <taxon>Eukaryota</taxon>
        <taxon>Sar</taxon>
        <taxon>Stramenopiles</taxon>
        <taxon>Ochrophyta</taxon>
        <taxon>PX clade</taxon>
        <taxon>Phaeophyceae</taxon>
        <taxon>Ectocarpales</taxon>
        <taxon>Ectocarpaceae</taxon>
        <taxon>Ectocarpus</taxon>
    </lineage>
</organism>